<dbReference type="EMBL" id="PVTY01000009">
    <property type="protein sequence ID" value="PRZ15266.1"/>
    <property type="molecule type" value="Genomic_DNA"/>
</dbReference>
<evidence type="ECO:0000313" key="1">
    <source>
        <dbReference type="EMBL" id="PRZ15266.1"/>
    </source>
</evidence>
<organism evidence="1 2">
    <name type="scientific">Nesterenkonia sandarakina</name>
    <dbReference type="NCBI Taxonomy" id="272918"/>
    <lineage>
        <taxon>Bacteria</taxon>
        <taxon>Bacillati</taxon>
        <taxon>Actinomycetota</taxon>
        <taxon>Actinomycetes</taxon>
        <taxon>Micrococcales</taxon>
        <taxon>Micrococcaceae</taxon>
        <taxon>Nesterenkonia</taxon>
    </lineage>
</organism>
<protein>
    <submittedName>
        <fullName evidence="1">Uncharacterized protein</fullName>
    </submittedName>
</protein>
<sequence length="35" mass="3743">MAHRKKDLMIGSAVGLVLVVASEVVRQSETGRPHA</sequence>
<accession>A0A2T0YJ77</accession>
<keyword evidence="2" id="KW-1185">Reference proteome</keyword>
<gene>
    <name evidence="1" type="ORF">BCL67_109188</name>
</gene>
<dbReference type="Proteomes" id="UP000238217">
    <property type="component" value="Unassembled WGS sequence"/>
</dbReference>
<evidence type="ECO:0000313" key="2">
    <source>
        <dbReference type="Proteomes" id="UP000238217"/>
    </source>
</evidence>
<dbReference type="AlphaFoldDB" id="A0A2T0YJ77"/>
<reference evidence="1 2" key="1">
    <citation type="submission" date="2018-03" db="EMBL/GenBank/DDBJ databases">
        <title>Comparative analysis of microorganisms from saline springs in Andes Mountain Range, Colombia.</title>
        <authorList>
            <person name="Rubin E."/>
        </authorList>
    </citation>
    <scope>NUCLEOTIDE SEQUENCE [LARGE SCALE GENOMIC DNA]</scope>
    <source>
        <strain evidence="1 2">CG 35</strain>
    </source>
</reference>
<name>A0A2T0YJ77_9MICC</name>
<proteinExistence type="predicted"/>
<comment type="caution">
    <text evidence="1">The sequence shown here is derived from an EMBL/GenBank/DDBJ whole genome shotgun (WGS) entry which is preliminary data.</text>
</comment>